<proteinExistence type="predicted"/>
<organism evidence="1 2">
    <name type="scientific">Coccomyxa subellipsoidea</name>
    <dbReference type="NCBI Taxonomy" id="248742"/>
    <lineage>
        <taxon>Eukaryota</taxon>
        <taxon>Viridiplantae</taxon>
        <taxon>Chlorophyta</taxon>
        <taxon>core chlorophytes</taxon>
        <taxon>Trebouxiophyceae</taxon>
        <taxon>Trebouxiophyceae incertae sedis</taxon>
        <taxon>Coccomyxaceae</taxon>
        <taxon>Coccomyxa</taxon>
    </lineage>
</organism>
<evidence type="ECO:0000313" key="2">
    <source>
        <dbReference type="Proteomes" id="UP001491310"/>
    </source>
</evidence>
<gene>
    <name evidence="1" type="ORF">WJX75_000362</name>
</gene>
<dbReference type="Proteomes" id="UP001491310">
    <property type="component" value="Unassembled WGS sequence"/>
</dbReference>
<protein>
    <submittedName>
        <fullName evidence="1">Uncharacterized protein</fullName>
    </submittedName>
</protein>
<evidence type="ECO:0000313" key="1">
    <source>
        <dbReference type="EMBL" id="KAK9905465.1"/>
    </source>
</evidence>
<keyword evidence="2" id="KW-1185">Reference proteome</keyword>
<comment type="caution">
    <text evidence="1">The sequence shown here is derived from an EMBL/GenBank/DDBJ whole genome shotgun (WGS) entry which is preliminary data.</text>
</comment>
<dbReference type="EMBL" id="JALJOT010000011">
    <property type="protein sequence ID" value="KAK9905465.1"/>
    <property type="molecule type" value="Genomic_DNA"/>
</dbReference>
<sequence>MNTEDKYRAFTSPDLIVNNRSGDFLTPSLRASGHGGKPRLASRAAQPCTACIPARGLRPSEDKWLGQHGLAKPALALSWWVRYARGSGMPQTTWPSIQGSCAALRLHWPVSRADKVPGRFQACCGTGE</sequence>
<reference evidence="1 2" key="1">
    <citation type="journal article" date="2024" name="Nat. Commun.">
        <title>Phylogenomics reveals the evolutionary origins of lichenization in chlorophyte algae.</title>
        <authorList>
            <person name="Puginier C."/>
            <person name="Libourel C."/>
            <person name="Otte J."/>
            <person name="Skaloud P."/>
            <person name="Haon M."/>
            <person name="Grisel S."/>
            <person name="Petersen M."/>
            <person name="Berrin J.G."/>
            <person name="Delaux P.M."/>
            <person name="Dal Grande F."/>
            <person name="Keller J."/>
        </authorList>
    </citation>
    <scope>NUCLEOTIDE SEQUENCE [LARGE SCALE GENOMIC DNA]</scope>
    <source>
        <strain evidence="1 2">SAG 216-7</strain>
    </source>
</reference>
<accession>A0ABR2YH34</accession>
<name>A0ABR2YH34_9CHLO</name>